<dbReference type="SUPFAM" id="SSF55073">
    <property type="entry name" value="Nucleotide cyclase"/>
    <property type="match status" value="1"/>
</dbReference>
<evidence type="ECO:0000313" key="6">
    <source>
        <dbReference type="EMBL" id="MFC4363483.1"/>
    </source>
</evidence>
<dbReference type="Pfam" id="PF00072">
    <property type="entry name" value="Response_reg"/>
    <property type="match status" value="1"/>
</dbReference>
<protein>
    <recommendedName>
        <fullName evidence="1">diguanylate cyclase</fullName>
        <ecNumber evidence="1">2.7.7.65</ecNumber>
    </recommendedName>
</protein>
<reference evidence="7" key="1">
    <citation type="journal article" date="2019" name="Int. J. Syst. Evol. Microbiol.">
        <title>The Global Catalogue of Microorganisms (GCM) 10K type strain sequencing project: providing services to taxonomists for standard genome sequencing and annotation.</title>
        <authorList>
            <consortium name="The Broad Institute Genomics Platform"/>
            <consortium name="The Broad Institute Genome Sequencing Center for Infectious Disease"/>
            <person name="Wu L."/>
            <person name="Ma J."/>
        </authorList>
    </citation>
    <scope>NUCLEOTIDE SEQUENCE [LARGE SCALE GENOMIC DNA]</scope>
    <source>
        <strain evidence="7">CECT 8570</strain>
    </source>
</reference>
<evidence type="ECO:0000313" key="7">
    <source>
        <dbReference type="Proteomes" id="UP001595840"/>
    </source>
</evidence>
<dbReference type="SUPFAM" id="SSF52172">
    <property type="entry name" value="CheY-like"/>
    <property type="match status" value="1"/>
</dbReference>
<dbReference type="Pfam" id="PF00990">
    <property type="entry name" value="GGDEF"/>
    <property type="match status" value="1"/>
</dbReference>
<dbReference type="SMART" id="SM00267">
    <property type="entry name" value="GGDEF"/>
    <property type="match status" value="1"/>
</dbReference>
<name>A0ABV8V8J7_9GAMM</name>
<dbReference type="SMART" id="SM00448">
    <property type="entry name" value="REC"/>
    <property type="match status" value="1"/>
</dbReference>
<dbReference type="InterPro" id="IPR001789">
    <property type="entry name" value="Sig_transdc_resp-reg_receiver"/>
</dbReference>
<evidence type="ECO:0000256" key="2">
    <source>
        <dbReference type="ARBA" id="ARBA00034247"/>
    </source>
</evidence>
<dbReference type="InterPro" id="IPR000160">
    <property type="entry name" value="GGDEF_dom"/>
</dbReference>
<keyword evidence="7" id="KW-1185">Reference proteome</keyword>
<dbReference type="NCBIfam" id="TIGR00254">
    <property type="entry name" value="GGDEF"/>
    <property type="match status" value="1"/>
</dbReference>
<evidence type="ECO:0000259" key="4">
    <source>
        <dbReference type="PROSITE" id="PS50110"/>
    </source>
</evidence>
<organism evidence="6 7">
    <name type="scientific">Simiduia curdlanivorans</name>
    <dbReference type="NCBI Taxonomy" id="1492769"/>
    <lineage>
        <taxon>Bacteria</taxon>
        <taxon>Pseudomonadati</taxon>
        <taxon>Pseudomonadota</taxon>
        <taxon>Gammaproteobacteria</taxon>
        <taxon>Cellvibrionales</taxon>
        <taxon>Cellvibrionaceae</taxon>
        <taxon>Simiduia</taxon>
    </lineage>
</organism>
<comment type="caution">
    <text evidence="6">The sequence shown here is derived from an EMBL/GenBank/DDBJ whole genome shotgun (WGS) entry which is preliminary data.</text>
</comment>
<dbReference type="InterPro" id="IPR029787">
    <property type="entry name" value="Nucleotide_cyclase"/>
</dbReference>
<dbReference type="Gene3D" id="3.40.50.2300">
    <property type="match status" value="1"/>
</dbReference>
<feature type="domain" description="GGDEF" evidence="5">
    <location>
        <begin position="169"/>
        <end position="301"/>
    </location>
</feature>
<dbReference type="CDD" id="cd01949">
    <property type="entry name" value="GGDEF"/>
    <property type="match status" value="1"/>
</dbReference>
<dbReference type="PROSITE" id="PS50887">
    <property type="entry name" value="GGDEF"/>
    <property type="match status" value="1"/>
</dbReference>
<dbReference type="InterPro" id="IPR011006">
    <property type="entry name" value="CheY-like_superfamily"/>
</dbReference>
<feature type="domain" description="Response regulatory" evidence="4">
    <location>
        <begin position="3"/>
        <end position="119"/>
    </location>
</feature>
<feature type="modified residue" description="4-aspartylphosphate" evidence="3">
    <location>
        <position position="52"/>
    </location>
</feature>
<dbReference type="PANTHER" id="PTHR45138">
    <property type="entry name" value="REGULATORY COMPONENTS OF SENSORY TRANSDUCTION SYSTEM"/>
    <property type="match status" value="1"/>
</dbReference>
<dbReference type="EMBL" id="JBHSCX010000020">
    <property type="protein sequence ID" value="MFC4363483.1"/>
    <property type="molecule type" value="Genomic_DNA"/>
</dbReference>
<dbReference type="InterPro" id="IPR050469">
    <property type="entry name" value="Diguanylate_Cyclase"/>
</dbReference>
<keyword evidence="6" id="KW-0548">Nucleotidyltransferase</keyword>
<dbReference type="Gene3D" id="3.30.70.270">
    <property type="match status" value="1"/>
</dbReference>
<dbReference type="PANTHER" id="PTHR45138:SF9">
    <property type="entry name" value="DIGUANYLATE CYCLASE DGCM-RELATED"/>
    <property type="match status" value="1"/>
</dbReference>
<evidence type="ECO:0000256" key="3">
    <source>
        <dbReference type="PROSITE-ProRule" id="PRU00169"/>
    </source>
</evidence>
<dbReference type="InterPro" id="IPR043128">
    <property type="entry name" value="Rev_trsase/Diguanyl_cyclase"/>
</dbReference>
<keyword evidence="6" id="KW-0808">Transferase</keyword>
<dbReference type="RefSeq" id="WP_290261330.1">
    <property type="nucleotide sequence ID" value="NZ_JAUFQG010000004.1"/>
</dbReference>
<proteinExistence type="predicted"/>
<evidence type="ECO:0000256" key="1">
    <source>
        <dbReference type="ARBA" id="ARBA00012528"/>
    </source>
</evidence>
<keyword evidence="3" id="KW-0597">Phosphoprotein</keyword>
<accession>A0ABV8V8J7</accession>
<dbReference type="PROSITE" id="PS50110">
    <property type="entry name" value="RESPONSE_REGULATORY"/>
    <property type="match status" value="1"/>
</dbReference>
<sequence>MAKIFIVDDVEDNIKLLWYNLEDDGHEVMSASSGQECLDKVLAFNPDVILLDMMMPGMSGSETLAQLKKIETIENTPVIMVSANDGDDSVIETLDLGAHDFISKPFIYPVLEARVRSAVRLKQSQDELAAANQTLATIASTDSLTECFNRRHFFELCNVEFSKAKRHLRPLSVIMLDADKFKAINDNYGHAMGDEALKVIAEVCKACIRESDILARLGGEEFAICCPESTCDGATRIAERIRLAVEKRTISLNGKSTQFTLSLGVTEFTGAETQFDQLVNRADRLLYQAKEQGRNCVISGI</sequence>
<dbReference type="EC" id="2.7.7.65" evidence="1"/>
<dbReference type="Proteomes" id="UP001595840">
    <property type="component" value="Unassembled WGS sequence"/>
</dbReference>
<gene>
    <name evidence="6" type="ORF">ACFOX3_14305</name>
</gene>
<comment type="catalytic activity">
    <reaction evidence="2">
        <text>2 GTP = 3',3'-c-di-GMP + 2 diphosphate</text>
        <dbReference type="Rhea" id="RHEA:24898"/>
        <dbReference type="ChEBI" id="CHEBI:33019"/>
        <dbReference type="ChEBI" id="CHEBI:37565"/>
        <dbReference type="ChEBI" id="CHEBI:58805"/>
        <dbReference type="EC" id="2.7.7.65"/>
    </reaction>
</comment>
<dbReference type="GO" id="GO:0052621">
    <property type="term" value="F:diguanylate cyclase activity"/>
    <property type="evidence" value="ECO:0007669"/>
    <property type="project" value="UniProtKB-EC"/>
</dbReference>
<evidence type="ECO:0000259" key="5">
    <source>
        <dbReference type="PROSITE" id="PS50887"/>
    </source>
</evidence>